<keyword evidence="4" id="KW-1185">Reference proteome</keyword>
<dbReference type="PANTHER" id="PTHR11669:SF8">
    <property type="entry name" value="DNA POLYMERASE III SUBUNIT DELTA"/>
    <property type="match status" value="1"/>
</dbReference>
<dbReference type="PANTHER" id="PTHR11669">
    <property type="entry name" value="REPLICATION FACTOR C / DNA POLYMERASE III GAMMA-TAU SUBUNIT"/>
    <property type="match status" value="1"/>
</dbReference>
<dbReference type="Gene3D" id="3.40.50.300">
    <property type="entry name" value="P-loop containing nucleotide triphosphate hydrolases"/>
    <property type="match status" value="1"/>
</dbReference>
<dbReference type="NCBIfam" id="NF005677">
    <property type="entry name" value="PRK07471.1"/>
    <property type="match status" value="1"/>
</dbReference>
<dbReference type="Proteomes" id="UP000273626">
    <property type="component" value="Unassembled WGS sequence"/>
</dbReference>
<gene>
    <name evidence="3" type="ORF">BDE18_1738</name>
    <name evidence="2" type="ORF">ESD82_13365</name>
</gene>
<dbReference type="GO" id="GO:0009360">
    <property type="term" value="C:DNA polymerase III complex"/>
    <property type="evidence" value="ECO:0007669"/>
    <property type="project" value="TreeGrafter"/>
</dbReference>
<feature type="region of interest" description="Disordered" evidence="1">
    <location>
        <begin position="1"/>
        <end position="23"/>
    </location>
</feature>
<dbReference type="KEGG" id="ppan:ESD82_13365"/>
<evidence type="ECO:0000313" key="3">
    <source>
        <dbReference type="EMBL" id="RKS52412.1"/>
    </source>
</evidence>
<name>A0AAE6NV46_PARPN</name>
<dbReference type="AlphaFoldDB" id="A0AAE6NV46"/>
<reference evidence="2 5" key="2">
    <citation type="submission" date="2019-01" db="EMBL/GenBank/DDBJ databases">
        <title>Complete Genome Sequence and Annotation of the Paracoccus pantotrophus type strain DSM 2944.</title>
        <authorList>
            <person name="Bockwoldt J.A."/>
            <person name="Zimmermann M."/>
            <person name="Tiso T."/>
            <person name="Blank L.M."/>
        </authorList>
    </citation>
    <scope>NUCLEOTIDE SEQUENCE [LARGE SCALE GENOMIC DNA]</scope>
    <source>
        <strain evidence="2 5">DSM 2944</strain>
    </source>
</reference>
<dbReference type="Proteomes" id="UP000326453">
    <property type="component" value="Chromosome 1"/>
</dbReference>
<dbReference type="EMBL" id="CP044426">
    <property type="protein sequence ID" value="QFG37166.1"/>
    <property type="molecule type" value="Genomic_DNA"/>
</dbReference>
<keyword evidence="2" id="KW-0548">Nucleotidyltransferase</keyword>
<organism evidence="2 5">
    <name type="scientific">Paracoccus pantotrophus</name>
    <name type="common">Thiosphaera pantotropha</name>
    <dbReference type="NCBI Taxonomy" id="82367"/>
    <lineage>
        <taxon>Bacteria</taxon>
        <taxon>Pseudomonadati</taxon>
        <taxon>Pseudomonadota</taxon>
        <taxon>Alphaproteobacteria</taxon>
        <taxon>Rhodobacterales</taxon>
        <taxon>Paracoccaceae</taxon>
        <taxon>Paracoccus</taxon>
    </lineage>
</organism>
<dbReference type="GO" id="GO:0006261">
    <property type="term" value="P:DNA-templated DNA replication"/>
    <property type="evidence" value="ECO:0007669"/>
    <property type="project" value="TreeGrafter"/>
</dbReference>
<evidence type="ECO:0000313" key="4">
    <source>
        <dbReference type="Proteomes" id="UP000273626"/>
    </source>
</evidence>
<proteinExistence type="predicted"/>
<dbReference type="EMBL" id="RBLI01000001">
    <property type="protein sequence ID" value="RKS52412.1"/>
    <property type="molecule type" value="Genomic_DNA"/>
</dbReference>
<protein>
    <submittedName>
        <fullName evidence="3">DNA polymerase III delta prime subunit</fullName>
    </submittedName>
    <submittedName>
        <fullName evidence="2">DNA polymerase III subunit delta</fullName>
        <ecNumber evidence="2">2.7.7.7</ecNumber>
    </submittedName>
</protein>
<sequence>MSRPGISDEPLPEPDRVPGAPHPREAARIIGQDAAVADFLAAAQAHRLHHAWLISGPRGTGKATLAWTIAKWLLSGAASPDLTTPQDDPTVRRIRALSEPRLHLVRRPVDEKTLRLRAEITVDEVRRLQGFFHMSAAEGGRRIAIIDAADEMNQAAANALLKLLEEPPQEATLLLVAHQPARLLPTIRSRCRELRLQPLSPEDMGRVLHDLGLDHDAARLAALSGGSIGEALRLAGQDGLALYQRIAGLFADYPRMDRRAAAALAELAAGRAGAEGDPFDLVVTLLDRFLTRAARTGLLGAPLPEAAEGEAEVLSRIAPDPAVARLWAAAQAELSARARAGRAVNLDPSALVLDMLVGLANQPAV</sequence>
<evidence type="ECO:0000313" key="2">
    <source>
        <dbReference type="EMBL" id="QFG37166.1"/>
    </source>
</evidence>
<accession>A0AAE6NV46</accession>
<dbReference type="GO" id="GO:0003887">
    <property type="term" value="F:DNA-directed DNA polymerase activity"/>
    <property type="evidence" value="ECO:0007669"/>
    <property type="project" value="UniProtKB-EC"/>
</dbReference>
<evidence type="ECO:0000256" key="1">
    <source>
        <dbReference type="SAM" id="MobiDB-lite"/>
    </source>
</evidence>
<evidence type="ECO:0000313" key="5">
    <source>
        <dbReference type="Proteomes" id="UP000326453"/>
    </source>
</evidence>
<dbReference type="SUPFAM" id="SSF52540">
    <property type="entry name" value="P-loop containing nucleoside triphosphate hydrolases"/>
    <property type="match status" value="1"/>
</dbReference>
<dbReference type="EC" id="2.7.7.7" evidence="2"/>
<dbReference type="InterPro" id="IPR027417">
    <property type="entry name" value="P-loop_NTPase"/>
</dbReference>
<keyword evidence="2" id="KW-0808">Transferase</keyword>
<dbReference type="InterPro" id="IPR050238">
    <property type="entry name" value="DNA_Rep/Repair_Clamp_Loader"/>
</dbReference>
<reference evidence="3 4" key="1">
    <citation type="submission" date="2018-10" db="EMBL/GenBank/DDBJ databases">
        <title>Genomic Encyclopedia of Archaeal and Bacterial Type Strains, Phase II (KMG-II): from individual species to whole genera.</title>
        <authorList>
            <person name="Goeker M."/>
        </authorList>
    </citation>
    <scope>NUCLEOTIDE SEQUENCE [LARGE SCALE GENOMIC DNA]</scope>
    <source>
        <strain evidence="4">ATCC 35512 / DSM 2944 / CIP 106514 / LMD 82.5 / NBRC 102493 / NCCB 82005 / GB17</strain>
        <strain evidence="3">DSM 2944</strain>
    </source>
</reference>
<dbReference type="Pfam" id="PF13177">
    <property type="entry name" value="DNA_pol3_delta2"/>
    <property type="match status" value="1"/>
</dbReference>